<dbReference type="Proteomes" id="UP000295192">
    <property type="component" value="Unassembled WGS sequence"/>
</dbReference>
<reference evidence="2 3" key="1">
    <citation type="journal article" date="2019" name="J. Hered.">
        <title>An Improved Genome Assembly for Drosophila navojoa, the Basal Species in the mojavensis Cluster.</title>
        <authorList>
            <person name="Vanderlinde T."/>
            <person name="Dupim E.G."/>
            <person name="Nazario-Yepiz N.O."/>
            <person name="Carvalho A.B."/>
        </authorList>
    </citation>
    <scope>NUCLEOTIDE SEQUENCE [LARGE SCALE GENOMIC DNA]</scope>
    <source>
        <strain evidence="2">Navoj_Jal97</strain>
        <tissue evidence="2">Whole organism</tissue>
    </source>
</reference>
<dbReference type="AlphaFoldDB" id="A0A484BFE4"/>
<name>A0A484BFE4_DRONA</name>
<comment type="caution">
    <text evidence="2">The sequence shown here is derived from an EMBL/GenBank/DDBJ whole genome shotgun (WGS) entry which is preliminary data.</text>
</comment>
<feature type="compositionally biased region" description="Polar residues" evidence="1">
    <location>
        <begin position="15"/>
        <end position="33"/>
    </location>
</feature>
<accession>A0A484BFE4</accession>
<feature type="compositionally biased region" description="Polar residues" evidence="1">
    <location>
        <begin position="57"/>
        <end position="86"/>
    </location>
</feature>
<evidence type="ECO:0000313" key="3">
    <source>
        <dbReference type="Proteomes" id="UP000295192"/>
    </source>
</evidence>
<dbReference type="OMA" id="CTSGRSQ"/>
<proteinExistence type="predicted"/>
<evidence type="ECO:0000313" key="2">
    <source>
        <dbReference type="EMBL" id="TDG47459.1"/>
    </source>
</evidence>
<keyword evidence="3" id="KW-1185">Reference proteome</keyword>
<evidence type="ECO:0000256" key="1">
    <source>
        <dbReference type="SAM" id="MobiDB-lite"/>
    </source>
</evidence>
<sequence length="86" mass="8465">MLPMSATVGLGSPLVTESSGSRAGTPTNANGNKTDIPAITVTASPGPASILLGNMKPPNSGTDTRATTPTGNSGMPMSSSGRSQCF</sequence>
<protein>
    <submittedName>
        <fullName evidence="2">Uncharacterized protein</fullName>
    </submittedName>
</protein>
<organism evidence="2 3">
    <name type="scientific">Drosophila navojoa</name>
    <name type="common">Fruit fly</name>
    <dbReference type="NCBI Taxonomy" id="7232"/>
    <lineage>
        <taxon>Eukaryota</taxon>
        <taxon>Metazoa</taxon>
        <taxon>Ecdysozoa</taxon>
        <taxon>Arthropoda</taxon>
        <taxon>Hexapoda</taxon>
        <taxon>Insecta</taxon>
        <taxon>Pterygota</taxon>
        <taxon>Neoptera</taxon>
        <taxon>Endopterygota</taxon>
        <taxon>Diptera</taxon>
        <taxon>Brachycera</taxon>
        <taxon>Muscomorpha</taxon>
        <taxon>Ephydroidea</taxon>
        <taxon>Drosophilidae</taxon>
        <taxon>Drosophila</taxon>
    </lineage>
</organism>
<gene>
    <name evidence="2" type="ORF">AWZ03_006187</name>
</gene>
<feature type="region of interest" description="Disordered" evidence="1">
    <location>
        <begin position="1"/>
        <end position="86"/>
    </location>
</feature>
<dbReference type="EMBL" id="LSRL02000044">
    <property type="protein sequence ID" value="TDG47459.1"/>
    <property type="molecule type" value="Genomic_DNA"/>
</dbReference>